<name>A0AAC8Q410_9BACT</name>
<accession>A0AAC8Q410</accession>
<dbReference type="EMBL" id="CP011509">
    <property type="protein sequence ID" value="AKJ00730.1"/>
    <property type="molecule type" value="Genomic_DNA"/>
</dbReference>
<protein>
    <submittedName>
        <fullName evidence="2">Uncharacterized protein</fullName>
    </submittedName>
</protein>
<proteinExistence type="predicted"/>
<dbReference type="AlphaFoldDB" id="A0AAC8Q410"/>
<reference evidence="2 3" key="1">
    <citation type="submission" date="2015-05" db="EMBL/GenBank/DDBJ databases">
        <title>Genome assembly of Archangium gephyra DSM 2261.</title>
        <authorList>
            <person name="Sharma G."/>
            <person name="Subramanian S."/>
        </authorList>
    </citation>
    <scope>NUCLEOTIDE SEQUENCE [LARGE SCALE GENOMIC DNA]</scope>
    <source>
        <strain evidence="2 3">DSM 2261</strain>
    </source>
</reference>
<dbReference type="Proteomes" id="UP000035579">
    <property type="component" value="Chromosome"/>
</dbReference>
<evidence type="ECO:0000313" key="3">
    <source>
        <dbReference type="Proteomes" id="UP000035579"/>
    </source>
</evidence>
<sequence>MRRLMTQGFLGLVLGEEALRDQGVGKMGRHGGRGILRPRPAGTTNPCIGSWGH</sequence>
<evidence type="ECO:0000313" key="2">
    <source>
        <dbReference type="EMBL" id="AKJ00730.1"/>
    </source>
</evidence>
<evidence type="ECO:0000256" key="1">
    <source>
        <dbReference type="SAM" id="MobiDB-lite"/>
    </source>
</evidence>
<gene>
    <name evidence="2" type="ORF">AA314_02356</name>
</gene>
<dbReference type="KEGG" id="age:AA314_02356"/>
<feature type="region of interest" description="Disordered" evidence="1">
    <location>
        <begin position="23"/>
        <end position="53"/>
    </location>
</feature>
<organism evidence="2 3">
    <name type="scientific">Archangium gephyra</name>
    <dbReference type="NCBI Taxonomy" id="48"/>
    <lineage>
        <taxon>Bacteria</taxon>
        <taxon>Pseudomonadati</taxon>
        <taxon>Myxococcota</taxon>
        <taxon>Myxococcia</taxon>
        <taxon>Myxococcales</taxon>
        <taxon>Cystobacterineae</taxon>
        <taxon>Archangiaceae</taxon>
        <taxon>Archangium</taxon>
    </lineage>
</organism>